<evidence type="ECO:0000313" key="12">
    <source>
        <dbReference type="Proteomes" id="UP001273209"/>
    </source>
</evidence>
<sequence>MTDDPERVCPAPTIADVGSEKGTVRLDAPAASSSSNAGHQEGRARKKRLQLSCGECRRKKLEQIKSDQAELQNLRAEIFQLRELLSKPTPRQGRDLFTEDVNDDGIPKRSEVDAKDVIAISRNPINTNDGPPDPREKSPRGYYRRHTLLRFFSEIPQLFPFIKEIADQWLKPYGIYIKKNKAGKDDGWRMKMAAQEQPLIESLLPPKGDTDVLIAIYLDHFEQLHRVVHVPTFNREYINFWTPGKPRYPTMAAMILSMITVSICASSHLVGATPVPAAYRNMAEQWISSIDDWLRLQSTKHRKLVHYQVGCLMYIAKRMNIVGKKRFWKDTGYLVQDAIMDGLNRSPSMADAFFIREMKKRIWYTIRELELQNSFECGLPTLLHGVECNVSAPLNLADEDFNDTTKQAPMSRSSNYYTTSSYQFHSFRSWDLRLEISRRLFGSGFFRALGYDDVLRYTHDITKAINDLPPWNSNGTDNKSDANLLLSYTMLEFQLKECLLAIHRPYIDREGGGYPLSENICYQTSREILISSVRLTNLGIQSLAQLREDLALASLHLTRLTLLQPEGSGSIIMTNAPSTVDLLEQCLPVIEDKYLRFSDPWTFFIMCTAIMLIKIHLGKESRQNAKSSCARRFLDLYYKNVWMHQPADLAQQQAITQDIVNQTAPRLSQASNAHPPPPPDASALPTAVWLDSNYPDVGNDPFDLAVELNPMSLYRVSAMEIHEYGINLAFAELLLSRNCNVVFADLELRPEAKDVISKYQSDGRSQASYIRTDVTSWSDLSKMFSFALETYGDFDIVCPGAGVYEPHWSNFWHPPGSSESRDALEKDHYALLDINLTHPIRATQMAISHWLYPRPPAEGSKLKNAPAKVSLSNPKRVVHISSVAGQIPVFRAPLYGASKFGISGFIRCLAQLEPRFGVRVNGVAPGVVRTPLWTEHPEKLMNVDAAQDAWVTPQEVAQAMLKCIEENEYSGGTILEVGAGHTRKVKVYNDAGPDFDPAKGIITSNSALGDDEVVDWLHEEAIWGAHD</sequence>
<keyword evidence="2" id="KW-0862">Zinc</keyword>
<dbReference type="GO" id="GO:0001228">
    <property type="term" value="F:DNA-binding transcription activator activity, RNA polymerase II-specific"/>
    <property type="evidence" value="ECO:0007669"/>
    <property type="project" value="TreeGrafter"/>
</dbReference>
<dbReference type="InterPro" id="IPR020904">
    <property type="entry name" value="Sc_DH/Rdtase_CS"/>
</dbReference>
<evidence type="ECO:0000256" key="1">
    <source>
        <dbReference type="ARBA" id="ARBA00022723"/>
    </source>
</evidence>
<dbReference type="GeneID" id="87914580"/>
<dbReference type="FunFam" id="3.40.50.720:FF:000643">
    <property type="entry name" value="Short chain dehydrogenase/reductase family oxidoreductase, putative"/>
    <property type="match status" value="1"/>
</dbReference>
<dbReference type="InterPro" id="IPR036291">
    <property type="entry name" value="NAD(P)-bd_dom_sf"/>
</dbReference>
<evidence type="ECO:0000259" key="10">
    <source>
        <dbReference type="Pfam" id="PF04082"/>
    </source>
</evidence>
<evidence type="ECO:0000256" key="7">
    <source>
        <dbReference type="ARBA" id="ARBA00023242"/>
    </source>
</evidence>
<keyword evidence="4" id="KW-0805">Transcription regulation</keyword>
<keyword evidence="12" id="KW-1185">Reference proteome</keyword>
<evidence type="ECO:0000256" key="5">
    <source>
        <dbReference type="ARBA" id="ARBA00023125"/>
    </source>
</evidence>
<keyword evidence="1" id="KW-0479">Metal-binding</keyword>
<keyword evidence="7" id="KW-0539">Nucleus</keyword>
<dbReference type="Pfam" id="PF04082">
    <property type="entry name" value="Fungal_trans"/>
    <property type="match status" value="1"/>
</dbReference>
<dbReference type="InterPro" id="IPR051430">
    <property type="entry name" value="Fungal_TF_Env_Response"/>
</dbReference>
<dbReference type="InterPro" id="IPR002347">
    <property type="entry name" value="SDR_fam"/>
</dbReference>
<dbReference type="PANTHER" id="PTHR31944">
    <property type="entry name" value="HEME-RESPONSIVE ZINC FINGER TRANSCRIPTION FACTOR HAP1"/>
    <property type="match status" value="1"/>
</dbReference>
<dbReference type="GO" id="GO:0000978">
    <property type="term" value="F:RNA polymerase II cis-regulatory region sequence-specific DNA binding"/>
    <property type="evidence" value="ECO:0007669"/>
    <property type="project" value="TreeGrafter"/>
</dbReference>
<feature type="coiled-coil region" evidence="8">
    <location>
        <begin position="57"/>
        <end position="84"/>
    </location>
</feature>
<gene>
    <name evidence="11" type="ORF">Triagg1_10588</name>
</gene>
<keyword evidence="6" id="KW-0804">Transcription</keyword>
<dbReference type="Pfam" id="PF00106">
    <property type="entry name" value="adh_short"/>
    <property type="match status" value="1"/>
</dbReference>
<feature type="region of interest" description="Disordered" evidence="9">
    <location>
        <begin position="1"/>
        <end position="49"/>
    </location>
</feature>
<keyword evidence="3" id="KW-0521">NADP</keyword>
<evidence type="ECO:0000256" key="8">
    <source>
        <dbReference type="SAM" id="Coils"/>
    </source>
</evidence>
<dbReference type="InterPro" id="IPR007219">
    <property type="entry name" value="XnlR_reg_dom"/>
</dbReference>
<reference evidence="11" key="1">
    <citation type="submission" date="2023-11" db="EMBL/GenBank/DDBJ databases">
        <title>The genome sequences of three competitors of mushroom-forming fungi.</title>
        <authorList>
            <person name="Beijen E."/>
            <person name="Ohm R.A."/>
        </authorList>
    </citation>
    <scope>NUCLEOTIDE SEQUENCE</scope>
    <source>
        <strain evidence="11">CBS 100526</strain>
    </source>
</reference>
<evidence type="ECO:0000256" key="3">
    <source>
        <dbReference type="ARBA" id="ARBA00022857"/>
    </source>
</evidence>
<keyword evidence="8" id="KW-0175">Coiled coil</keyword>
<dbReference type="AlphaFoldDB" id="A0AAE1IWT8"/>
<dbReference type="PRINTS" id="PR00081">
    <property type="entry name" value="GDHRDH"/>
</dbReference>
<dbReference type="GO" id="GO:0006351">
    <property type="term" value="P:DNA-templated transcription"/>
    <property type="evidence" value="ECO:0007669"/>
    <property type="project" value="InterPro"/>
</dbReference>
<keyword evidence="5" id="KW-0238">DNA-binding</keyword>
<name>A0AAE1IWT8_9HYPO</name>
<evidence type="ECO:0000313" key="11">
    <source>
        <dbReference type="EMBL" id="KAK4060818.1"/>
    </source>
</evidence>
<evidence type="ECO:0000256" key="2">
    <source>
        <dbReference type="ARBA" id="ARBA00022833"/>
    </source>
</evidence>
<feature type="domain" description="Xylanolytic transcriptional activator regulatory" evidence="10">
    <location>
        <begin position="215"/>
        <end position="412"/>
    </location>
</feature>
<dbReference type="GO" id="GO:0005634">
    <property type="term" value="C:nucleus"/>
    <property type="evidence" value="ECO:0007669"/>
    <property type="project" value="TreeGrafter"/>
</dbReference>
<dbReference type="EMBL" id="JAWRVG010000077">
    <property type="protein sequence ID" value="KAK4060818.1"/>
    <property type="molecule type" value="Genomic_DNA"/>
</dbReference>
<accession>A0AAE1IWT8</accession>
<protein>
    <submittedName>
        <fullName evidence="11">Transcriptional regulator family: Fungal Specific TF</fullName>
    </submittedName>
</protein>
<dbReference type="Gene3D" id="3.40.50.720">
    <property type="entry name" value="NAD(P)-binding Rossmann-like Domain"/>
    <property type="match status" value="1"/>
</dbReference>
<evidence type="ECO:0000256" key="4">
    <source>
        <dbReference type="ARBA" id="ARBA00023015"/>
    </source>
</evidence>
<evidence type="ECO:0000256" key="6">
    <source>
        <dbReference type="ARBA" id="ARBA00023163"/>
    </source>
</evidence>
<dbReference type="GO" id="GO:0008270">
    <property type="term" value="F:zinc ion binding"/>
    <property type="evidence" value="ECO:0007669"/>
    <property type="project" value="InterPro"/>
</dbReference>
<dbReference type="Proteomes" id="UP001273209">
    <property type="component" value="Unassembled WGS sequence"/>
</dbReference>
<dbReference type="PROSITE" id="PS00061">
    <property type="entry name" value="ADH_SHORT"/>
    <property type="match status" value="1"/>
</dbReference>
<evidence type="ECO:0000256" key="9">
    <source>
        <dbReference type="SAM" id="MobiDB-lite"/>
    </source>
</evidence>
<dbReference type="RefSeq" id="XP_062750465.1">
    <property type="nucleotide sequence ID" value="XM_062894676.1"/>
</dbReference>
<dbReference type="CDD" id="cd12148">
    <property type="entry name" value="fungal_TF_MHR"/>
    <property type="match status" value="1"/>
</dbReference>
<comment type="caution">
    <text evidence="11">The sequence shown here is derived from an EMBL/GenBank/DDBJ whole genome shotgun (WGS) entry which is preliminary data.</text>
</comment>
<proteinExistence type="predicted"/>
<feature type="region of interest" description="Disordered" evidence="9">
    <location>
        <begin position="121"/>
        <end position="140"/>
    </location>
</feature>
<organism evidence="11 12">
    <name type="scientific">Trichoderma aggressivum f. europaeum</name>
    <dbReference type="NCBI Taxonomy" id="173218"/>
    <lineage>
        <taxon>Eukaryota</taxon>
        <taxon>Fungi</taxon>
        <taxon>Dikarya</taxon>
        <taxon>Ascomycota</taxon>
        <taxon>Pezizomycotina</taxon>
        <taxon>Sordariomycetes</taxon>
        <taxon>Hypocreomycetidae</taxon>
        <taxon>Hypocreales</taxon>
        <taxon>Hypocreaceae</taxon>
        <taxon>Trichoderma</taxon>
    </lineage>
</organism>
<dbReference type="PANTHER" id="PTHR31944:SF130">
    <property type="entry name" value="ZN(II)2CYS6 TRANSCRIPTION FACTO (EUROFUNG)"/>
    <property type="match status" value="1"/>
</dbReference>
<dbReference type="SUPFAM" id="SSF51735">
    <property type="entry name" value="NAD(P)-binding Rossmann-fold domains"/>
    <property type="match status" value="1"/>
</dbReference>